<reference evidence="2 3" key="1">
    <citation type="journal article" date="2023" name="PLoS ONE">
        <title>Genome-based metabolic and phylogenomic analysis of three Terrisporobacter species.</title>
        <authorList>
            <person name="Boer T."/>
            <person name="Bengelsdorf F.R."/>
            <person name="Bomeke M."/>
            <person name="Daniel R."/>
            <person name="Poehlein A."/>
        </authorList>
    </citation>
    <scope>NUCLEOTIDE SEQUENCE [LARGE SCALE GENOMIC DNA]</scope>
    <source>
        <strain evidence="2 3">DSM 1288</strain>
    </source>
</reference>
<gene>
    <name evidence="2" type="ORF">TEGL_02600</name>
</gene>
<evidence type="ECO:0000313" key="3">
    <source>
        <dbReference type="Proteomes" id="UP001348492"/>
    </source>
</evidence>
<keyword evidence="1" id="KW-0812">Transmembrane</keyword>
<dbReference type="InterPro" id="IPR029046">
    <property type="entry name" value="LolA/LolB/LppX"/>
</dbReference>
<organism evidence="2 3">
    <name type="scientific">Terrisporobacter glycolicus ATCC 14880 = DSM 1288</name>
    <dbReference type="NCBI Taxonomy" id="1121315"/>
    <lineage>
        <taxon>Bacteria</taxon>
        <taxon>Bacillati</taxon>
        <taxon>Bacillota</taxon>
        <taxon>Clostridia</taxon>
        <taxon>Peptostreptococcales</taxon>
        <taxon>Peptostreptococcaceae</taxon>
        <taxon>Terrisporobacter</taxon>
    </lineage>
</organism>
<keyword evidence="1" id="KW-1133">Transmembrane helix</keyword>
<keyword evidence="1" id="KW-0472">Membrane</keyword>
<keyword evidence="3" id="KW-1185">Reference proteome</keyword>
<evidence type="ECO:0008006" key="4">
    <source>
        <dbReference type="Google" id="ProtNLM"/>
    </source>
</evidence>
<dbReference type="InterPro" id="IPR052944">
    <property type="entry name" value="Sporulation_related"/>
</dbReference>
<dbReference type="Gene3D" id="2.50.20.10">
    <property type="entry name" value="Lipoprotein localisation LolA/LolB/LppX"/>
    <property type="match status" value="1"/>
</dbReference>
<dbReference type="NCBIfam" id="NF041286">
    <property type="entry name" value="lipo_GerS"/>
    <property type="match status" value="1"/>
</dbReference>
<protein>
    <recommendedName>
        <fullName evidence="4">Outer membrane lipoprotein-sorting protein</fullName>
    </recommendedName>
</protein>
<sequence length="197" mass="23280">MKNKWYSLLIIIISIITLYSVGCGRKEYTKEEVYEDFQNQISKIESYTCTAKVEAIGNKENTTYIFKHTYKKPDYYKLEVKSPKNLQGKTIEYKGDKVLVSNPSINDTIELPNINNDSHYLFIGDFIKNYMQNESIILEVTERELKIETEIPGDNKYFNKQILYVDNKTKNPNKMEILDNEDKPIFIVTYEDFKYEK</sequence>
<dbReference type="Proteomes" id="UP001348492">
    <property type="component" value="Chromosome"/>
</dbReference>
<feature type="transmembrane region" description="Helical" evidence="1">
    <location>
        <begin position="6"/>
        <end position="24"/>
    </location>
</feature>
<dbReference type="EMBL" id="CP117523">
    <property type="protein sequence ID" value="WWD81894.1"/>
    <property type="molecule type" value="Genomic_DNA"/>
</dbReference>
<dbReference type="RefSeq" id="WP_018591922.1">
    <property type="nucleotide sequence ID" value="NZ_CP117523.1"/>
</dbReference>
<evidence type="ECO:0000313" key="2">
    <source>
        <dbReference type="EMBL" id="WWD81894.1"/>
    </source>
</evidence>
<proteinExistence type="predicted"/>
<dbReference type="PANTHER" id="PTHR37507">
    <property type="entry name" value="SPORULATION PROTEIN YDCC"/>
    <property type="match status" value="1"/>
</dbReference>
<name>A0ABZ2EQ56_9FIRM</name>
<accession>A0ABZ2EQ56</accession>
<evidence type="ECO:0000256" key="1">
    <source>
        <dbReference type="SAM" id="Phobius"/>
    </source>
</evidence>
<dbReference type="SUPFAM" id="SSF89392">
    <property type="entry name" value="Prokaryotic lipoproteins and lipoprotein localization factors"/>
    <property type="match status" value="1"/>
</dbReference>
<dbReference type="PANTHER" id="PTHR37507:SF2">
    <property type="entry name" value="SPORULATION PROTEIN YDCC"/>
    <property type="match status" value="1"/>
</dbReference>